<keyword evidence="3" id="KW-0813">Transport</keyword>
<evidence type="ECO:0000256" key="2">
    <source>
        <dbReference type="ARBA" id="ARBA00008114"/>
    </source>
</evidence>
<dbReference type="Gene3D" id="3.30.70.1350">
    <property type="entry name" value="Cation efflux protein, cytoplasmic domain"/>
    <property type="match status" value="1"/>
</dbReference>
<dbReference type="NCBIfam" id="TIGR01297">
    <property type="entry name" value="CDF"/>
    <property type="match status" value="1"/>
</dbReference>
<comment type="similarity">
    <text evidence="2">Belongs to the cation diffusion facilitator (CDF) transporter (TC 2.A.4) family.</text>
</comment>
<dbReference type="InterPro" id="IPR036837">
    <property type="entry name" value="Cation_efflux_CTD_sf"/>
</dbReference>
<feature type="transmembrane region" description="Helical" evidence="7">
    <location>
        <begin position="90"/>
        <end position="108"/>
    </location>
</feature>
<feature type="transmembrane region" description="Helical" evidence="7">
    <location>
        <begin position="191"/>
        <end position="209"/>
    </location>
</feature>
<dbReference type="Pfam" id="PF16916">
    <property type="entry name" value="ZT_dimer"/>
    <property type="match status" value="1"/>
</dbReference>
<keyword evidence="6 7" id="KW-0472">Membrane</keyword>
<evidence type="ECO:0000313" key="10">
    <source>
        <dbReference type="EMBL" id="AYJ80679.1"/>
    </source>
</evidence>
<dbReference type="KEGG" id="acre:ACRYA_1578"/>
<feature type="transmembrane region" description="Helical" evidence="7">
    <location>
        <begin position="168"/>
        <end position="185"/>
    </location>
</feature>
<evidence type="ECO:0000256" key="5">
    <source>
        <dbReference type="ARBA" id="ARBA00022989"/>
    </source>
</evidence>
<dbReference type="Gene3D" id="1.20.1510.10">
    <property type="entry name" value="Cation efflux protein transmembrane domain"/>
    <property type="match status" value="1"/>
</dbReference>
<dbReference type="SUPFAM" id="SSF160240">
    <property type="entry name" value="Cation efflux protein cytoplasmic domain-like"/>
    <property type="match status" value="1"/>
</dbReference>
<gene>
    <name evidence="10" type="ORF">ACRYA_1578</name>
</gene>
<comment type="subcellular location">
    <subcellularLocation>
        <location evidence="1">Membrane</location>
        <topology evidence="1">Multi-pass membrane protein</topology>
    </subcellularLocation>
</comment>
<sequence length="310" mass="34717">MDNIKIGSINMPKNKISPQKKATIISSSVAAILILIKLALGILSGSVAVLASAVDSVLDMFVSIFNYFAILNSEKPADKKFNYGRGKIEALALFIEGIVITISGLYLLYEAIKKAVYKESSSYLDISIYVMIISLIITICLVIYLNNVARKTNSMVIKADALHYKTDVLSNLAVLCSLILVHFTNLEIFDVIIGVLIAFYIIYSAFSLIKKGILVLLDASVDDDLVLKIEDILKNNPNLSNFHLLKTREAANRTFVEAHIVFKTQQITLMEAHKICDNIEESIKIIDKNRNWIVNIHLDPYDDYLKDERI</sequence>
<feature type="transmembrane region" description="Helical" evidence="7">
    <location>
        <begin position="21"/>
        <end position="43"/>
    </location>
</feature>
<keyword evidence="5 7" id="KW-1133">Transmembrane helix</keyword>
<keyword evidence="4 7" id="KW-0812">Transmembrane</keyword>
<dbReference type="Pfam" id="PF01545">
    <property type="entry name" value="Cation_efflux"/>
    <property type="match status" value="1"/>
</dbReference>
<dbReference type="GO" id="GO:0006882">
    <property type="term" value="P:intracellular zinc ion homeostasis"/>
    <property type="evidence" value="ECO:0007669"/>
    <property type="project" value="TreeGrafter"/>
</dbReference>
<dbReference type="Proteomes" id="UP000273809">
    <property type="component" value="Chromosome"/>
</dbReference>
<evidence type="ECO:0000313" key="11">
    <source>
        <dbReference type="Proteomes" id="UP000273809"/>
    </source>
</evidence>
<evidence type="ECO:0000256" key="7">
    <source>
        <dbReference type="SAM" id="Phobius"/>
    </source>
</evidence>
<evidence type="ECO:0000256" key="4">
    <source>
        <dbReference type="ARBA" id="ARBA00022692"/>
    </source>
</evidence>
<evidence type="ECO:0000256" key="1">
    <source>
        <dbReference type="ARBA" id="ARBA00004141"/>
    </source>
</evidence>
<protein>
    <submittedName>
        <fullName evidence="10">Divalent metal cation transporter (ZT_dimer domain)</fullName>
    </submittedName>
</protein>
<dbReference type="InterPro" id="IPR058533">
    <property type="entry name" value="Cation_efflux_TM"/>
</dbReference>
<dbReference type="InterPro" id="IPR027470">
    <property type="entry name" value="Cation_efflux_CTD"/>
</dbReference>
<dbReference type="InterPro" id="IPR002524">
    <property type="entry name" value="Cation_efflux"/>
</dbReference>
<dbReference type="AlphaFoldDB" id="A0AAD0X9F1"/>
<dbReference type="GO" id="GO:0015093">
    <property type="term" value="F:ferrous iron transmembrane transporter activity"/>
    <property type="evidence" value="ECO:0007669"/>
    <property type="project" value="TreeGrafter"/>
</dbReference>
<reference evidence="10 11" key="1">
    <citation type="submission" date="2018-10" db="EMBL/GenBank/DDBJ databases">
        <title>Complete genome sequences of Arcobacter cryaerophilus strains ATCC 43158 and ATCC 49615.</title>
        <authorList>
            <person name="Miller W.G."/>
            <person name="Yee E."/>
            <person name="Bono J.L."/>
        </authorList>
    </citation>
    <scope>NUCLEOTIDE SEQUENCE [LARGE SCALE GENOMIC DNA]</scope>
    <source>
        <strain evidence="10 11">ATCC 43158</strain>
    </source>
</reference>
<dbReference type="GO" id="GO:0015086">
    <property type="term" value="F:cadmium ion transmembrane transporter activity"/>
    <property type="evidence" value="ECO:0007669"/>
    <property type="project" value="TreeGrafter"/>
</dbReference>
<dbReference type="SUPFAM" id="SSF161111">
    <property type="entry name" value="Cation efflux protein transmembrane domain-like"/>
    <property type="match status" value="1"/>
</dbReference>
<feature type="transmembrane region" description="Helical" evidence="7">
    <location>
        <begin position="128"/>
        <end position="147"/>
    </location>
</feature>
<evidence type="ECO:0000259" key="8">
    <source>
        <dbReference type="Pfam" id="PF01545"/>
    </source>
</evidence>
<feature type="domain" description="Cation efflux protein transmembrane" evidence="8">
    <location>
        <begin position="24"/>
        <end position="217"/>
    </location>
</feature>
<proteinExistence type="inferred from homology"/>
<dbReference type="GO" id="GO:0005886">
    <property type="term" value="C:plasma membrane"/>
    <property type="evidence" value="ECO:0007669"/>
    <property type="project" value="TreeGrafter"/>
</dbReference>
<accession>A0AAD0X9F1</accession>
<dbReference type="GO" id="GO:0015341">
    <property type="term" value="F:zinc efflux antiporter activity"/>
    <property type="evidence" value="ECO:0007669"/>
    <property type="project" value="TreeGrafter"/>
</dbReference>
<dbReference type="InterPro" id="IPR027469">
    <property type="entry name" value="Cation_efflux_TMD_sf"/>
</dbReference>
<dbReference type="PANTHER" id="PTHR43840">
    <property type="entry name" value="MITOCHONDRIAL METAL TRANSPORTER 1-RELATED"/>
    <property type="match status" value="1"/>
</dbReference>
<dbReference type="PANTHER" id="PTHR43840:SF15">
    <property type="entry name" value="MITOCHONDRIAL METAL TRANSPORTER 1-RELATED"/>
    <property type="match status" value="1"/>
</dbReference>
<organism evidence="10 11">
    <name type="scientific">Aliarcobacter cryaerophilus ATCC 43158</name>
    <dbReference type="NCBI Taxonomy" id="1032070"/>
    <lineage>
        <taxon>Bacteria</taxon>
        <taxon>Pseudomonadati</taxon>
        <taxon>Campylobacterota</taxon>
        <taxon>Epsilonproteobacteria</taxon>
        <taxon>Campylobacterales</taxon>
        <taxon>Arcobacteraceae</taxon>
        <taxon>Aliarcobacter</taxon>
    </lineage>
</organism>
<dbReference type="EMBL" id="CP032823">
    <property type="protein sequence ID" value="AYJ80679.1"/>
    <property type="molecule type" value="Genomic_DNA"/>
</dbReference>
<evidence type="ECO:0000259" key="9">
    <source>
        <dbReference type="Pfam" id="PF16916"/>
    </source>
</evidence>
<feature type="domain" description="Cation efflux protein cytoplasmic" evidence="9">
    <location>
        <begin position="222"/>
        <end position="301"/>
    </location>
</feature>
<dbReference type="InterPro" id="IPR050291">
    <property type="entry name" value="CDF_Transporter"/>
</dbReference>
<evidence type="ECO:0000256" key="6">
    <source>
        <dbReference type="ARBA" id="ARBA00023136"/>
    </source>
</evidence>
<feature type="transmembrane region" description="Helical" evidence="7">
    <location>
        <begin position="49"/>
        <end position="69"/>
    </location>
</feature>
<evidence type="ECO:0000256" key="3">
    <source>
        <dbReference type="ARBA" id="ARBA00022448"/>
    </source>
</evidence>
<name>A0AAD0X9F1_9BACT</name>